<dbReference type="InterPro" id="IPR052216">
    <property type="entry name" value="CRISPR_Csm3_endoribonuclease"/>
</dbReference>
<dbReference type="AlphaFoldDB" id="A0A7M2RK14"/>
<name>A0A7M2RK14_9FIRM</name>
<dbReference type="GO" id="GO:0051607">
    <property type="term" value="P:defense response to virus"/>
    <property type="evidence" value="ECO:0007669"/>
    <property type="project" value="UniProtKB-KW"/>
</dbReference>
<feature type="domain" description="CRISPR type III-associated protein" evidence="2">
    <location>
        <begin position="8"/>
        <end position="200"/>
    </location>
</feature>
<evidence type="ECO:0000313" key="4">
    <source>
        <dbReference type="Proteomes" id="UP000593601"/>
    </source>
</evidence>
<gene>
    <name evidence="3" type="ORF">INP51_02765</name>
</gene>
<evidence type="ECO:0000256" key="1">
    <source>
        <dbReference type="ARBA" id="ARBA00023118"/>
    </source>
</evidence>
<dbReference type="Proteomes" id="UP000593601">
    <property type="component" value="Chromosome"/>
</dbReference>
<accession>A0A7M2RK14</accession>
<sequence>MKRWNLKIELMSYFCTTDGENAPGLIHDKTALDHGIPYIPAKRIKGCLLEAAKEMADNDEIEQEMLPRIFGRPGQEQGEGIRLGDGYLCRIPGYLLKQETDVEISREEYLAFQKIMEKNSEFSADWLEEIFTRRQTRTALEESQIAEKHSLRTIQVVPAGMVFNCPIEGELEEKEKDILCWCAKGMRHMGLGISRGMGEVHCVLEEIKETKTCEQSREPTEQFPLEAEVSLSYEIELQMPVVLAADAESGSDYIPASTIAGALAGMYIQRHSLGKDAHTDAGFRRIFLRDGVQFGHAFFKKENLEYYPCPRVIALVKEHPEQWLYIMDDVSAEVRRKKISGQIAFPNGKENTIAIASPRKEIHFHHARPENRGIAHPLNDRVKNSEENMGQFFQYTALSKGQTFSGTWIGKWADLRDLIECLKEHQYTLMLGRSRTAEYGRARIHTGDLTVLDHKNKTTRGKQWLLWLVSPLVYRKQDGMYATGFEPLLKDLEEKLECNITSSKEMCDYTVLGGYNSKWRLPAKTYPALAPGSVLCIETDRDITAEEIEQQRWGMLTGKGCGQVKVEPMEHWRKLEQVKEDSLKKCRGGLVETAPKAEQKQNGEKSVLLDVCLEYKEKRCQEEQDKDAALQELEEHDKGNDFLPASSAISVLEHLARTLDAKQKSQIDKILDKEADKIQNEEKKNMIQKFLNPCNGKSNAFITCYLDAAKWRARNRETGLNQEERVNE</sequence>
<evidence type="ECO:0000259" key="2">
    <source>
        <dbReference type="Pfam" id="PF03787"/>
    </source>
</evidence>
<dbReference type="CDD" id="cd09726">
    <property type="entry name" value="RAMP_I_III"/>
    <property type="match status" value="1"/>
</dbReference>
<dbReference type="Pfam" id="PF03787">
    <property type="entry name" value="RAMPs"/>
    <property type="match status" value="1"/>
</dbReference>
<evidence type="ECO:0000313" key="3">
    <source>
        <dbReference type="EMBL" id="QOV19907.1"/>
    </source>
</evidence>
<proteinExistence type="predicted"/>
<reference evidence="3 4" key="1">
    <citation type="submission" date="2020-10" db="EMBL/GenBank/DDBJ databases">
        <title>Blautia liquoris sp.nov., isolated from the mud in a fermentation cellar used for the production of Chinese strong-flavoured liquor.</title>
        <authorList>
            <person name="Lu L."/>
        </authorList>
    </citation>
    <scope>NUCLEOTIDE SEQUENCE [LARGE SCALE GENOMIC DNA]</scope>
    <source>
        <strain evidence="3 4">LZLJ-3</strain>
    </source>
</reference>
<protein>
    <recommendedName>
        <fullName evidence="2">CRISPR type III-associated protein domain-containing protein</fullName>
    </recommendedName>
</protein>
<dbReference type="KEGG" id="bliq:INP51_02765"/>
<keyword evidence="4" id="KW-1185">Reference proteome</keyword>
<dbReference type="InterPro" id="IPR005537">
    <property type="entry name" value="RAMP_III_fam"/>
</dbReference>
<dbReference type="RefSeq" id="WP_193736227.1">
    <property type="nucleotide sequence ID" value="NZ_CP063304.1"/>
</dbReference>
<dbReference type="EMBL" id="CP063304">
    <property type="protein sequence ID" value="QOV19907.1"/>
    <property type="molecule type" value="Genomic_DNA"/>
</dbReference>
<keyword evidence="1" id="KW-0051">Antiviral defense</keyword>
<organism evidence="3 4">
    <name type="scientific">Blautia liquoris</name>
    <dbReference type="NCBI Taxonomy" id="2779518"/>
    <lineage>
        <taxon>Bacteria</taxon>
        <taxon>Bacillati</taxon>
        <taxon>Bacillota</taxon>
        <taxon>Clostridia</taxon>
        <taxon>Lachnospirales</taxon>
        <taxon>Lachnospiraceae</taxon>
        <taxon>Blautia</taxon>
    </lineage>
</organism>
<dbReference type="PANTHER" id="PTHR35579:SF3">
    <property type="entry name" value="CRISPR SYSTEM CMS ENDORIBONUCLEASE CSM3"/>
    <property type="match status" value="1"/>
</dbReference>
<dbReference type="PANTHER" id="PTHR35579">
    <property type="entry name" value="CRISPR SYSTEM CMS ENDORIBONUCLEASE CSM3"/>
    <property type="match status" value="1"/>
</dbReference>